<dbReference type="GO" id="GO:0005509">
    <property type="term" value="F:calcium ion binding"/>
    <property type="evidence" value="ECO:0007669"/>
    <property type="project" value="InterPro"/>
</dbReference>
<dbReference type="CDD" id="cd07389">
    <property type="entry name" value="MPP_PhoD"/>
    <property type="match status" value="1"/>
</dbReference>
<dbReference type="PANTHER" id="PTHR43606">
    <property type="entry name" value="PHOSPHATASE, PUTATIVE (AFU_ORTHOLOGUE AFUA_6G08710)-RELATED"/>
    <property type="match status" value="1"/>
</dbReference>
<sequence length="1547" mass="165204">MSTSVSTQFNTSPNRQSVENIEFLGEVRFPTGTVFTQLTPEGFTNNQTEVGGLSGLAYDSARGVYYALSDDRSSDARFYTVDIDLGDGSLDDGDVEFKDVTFLLDADGERFADGDVDPEGIAITGQGTLYISSEGDANAVISPFIREITLDGDYIKDLPIPDIYLPTADQSSGIRNNLAFESLTITPDQQFLYTATENSLFQDGPAADVDQGSLSRILKYDLTTGEPVASFVYEVDQVPEVPDPGDAFRTNGLVELLAVDNNGTLLALERGFSVGQGNTVKLFEIQTQGALDVLDTDDLFREDALVEDGEVLEPGPFEIDPAVIKREILDIEQDLGIAPDNLEALAFGPMLENGRQSLIIASDNNFNPDGQFTQFLAFAIDTETTPAASPVVETPLTQDDEDADTPLLGDSDDPAIWVNPANGDESRVIGTLKDGGLAVFNLQGEVVQTIAPEEFGDFRYNNVDLLYDIEIPAFNPTGSLTTDLAVVSDRENDSLAIFSIGDDGTLNDITLPLVDGINDPEFSIFGVDDGEATAYGLATYKSPVTGKAYAFVTQADGNQVAQLGLTFGVSGGGEEFLDGEAAIADASFVEARVVRTLDLPVPTGDVADSQSEGIVVDQELGLLYVALENEVGILKFSAEPDGGNDFQVVQPVGADYLVPDIEGLNIYYGADGSGYLLANSQGDSSYAVFSREGTNEYLGSFVVGDGVNEGGDIDQVNESDGLDVINVPVGSAFPNGLLVLQDGANDPQNVVEDDEELENNSTNFKFVPWESVAGAFENPLDIDTTSYDPRNPEVHSLVNGVASGDVTQDSVVLWARSTFPGEVTFEYSTSEDFSEIAGTATATVTEINLPVKVDVAGLDAGTEYFYRVTDAAGDSEVGRFETAAVAGEQTGLHFGVTGDWRGEIAPYPAVSNVAEKNLDFFLLHGDTIYADDDSPAVLNPDGTPSDQAITVDEFRAKHNEVYSQRFGQNVWADVRASTPVYATIDDHEVTNDFAGGQTIGTDSLNRFLTAFPDDDPNALINDSTLYENGLQVFQEYNPIRDEFYGETGDPVTEGERKLYRYNTFGSDAATFVLDTRSFRDTAIAPPVNPFDPSEVGATLAATFTPGRTIMGQVQLADLKADLLDAEASGVTWKFIMVPEPFQNLFPGINTDAWDGYNAERTEILKFIEDSSIDNVVFVAADVHMTSVNNITYQEVPFGEHIATGAFEITTGAVAYEDPTGRFLGEIFTASDPDLRAFYDSLPIAPDTDDLPNDKDDFVKAAINDTLLAPLGYDPIGLDGSPIDATLLQGDYYVGHSSTWSEFEVDPVTQALTVTTWGIDGYTEEALLADPTSIINQEPVILSQFVVNPQGTIQGGTDSDDVFVNGDENSKLVGLAGDDVLAGDLGDDVILGGDGDDVLRGDRNSRSAQTGEAGGDDLIYGGNGNDRIGGKSGNDRLFGDAGDDQIWGDDGDDLLTGGLGNDTLTGDNFSGGQGADTFAFAVGHGTDVITDFEVGIDTIGLLDGLSFGAITQTLQGSDLLLNTGGETLAVLEEVTTTLEESSFQQFFA</sequence>
<dbReference type="InterPro" id="IPR018946">
    <property type="entry name" value="PhoD-like_MPP"/>
</dbReference>
<keyword evidence="4" id="KW-1185">Reference proteome</keyword>
<dbReference type="Pfam" id="PF16655">
    <property type="entry name" value="PhoD_N"/>
    <property type="match status" value="1"/>
</dbReference>
<dbReference type="Gene3D" id="2.150.10.10">
    <property type="entry name" value="Serralysin-like metalloprotease, C-terminal"/>
    <property type="match status" value="1"/>
</dbReference>
<dbReference type="Gene3D" id="3.60.21.70">
    <property type="entry name" value="PhoD-like phosphatase"/>
    <property type="match status" value="1"/>
</dbReference>
<dbReference type="InterPro" id="IPR011049">
    <property type="entry name" value="Serralysin-like_metalloprot_C"/>
</dbReference>
<dbReference type="InterPro" id="IPR052900">
    <property type="entry name" value="Phospholipid_Metab_Enz"/>
</dbReference>
<accession>A0A947DCK3</accession>
<dbReference type="Pfam" id="PF00353">
    <property type="entry name" value="HemolysinCabind"/>
    <property type="match status" value="2"/>
</dbReference>
<dbReference type="Pfam" id="PF09423">
    <property type="entry name" value="PhoD"/>
    <property type="match status" value="1"/>
</dbReference>
<dbReference type="PANTHER" id="PTHR43606:SF2">
    <property type="entry name" value="ALKALINE PHOSPHATASE FAMILY PROTEIN (AFU_ORTHOLOGUE AFUA_5G03860)"/>
    <property type="match status" value="1"/>
</dbReference>
<dbReference type="SUPFAM" id="SSF56300">
    <property type="entry name" value="Metallo-dependent phosphatases"/>
    <property type="match status" value="1"/>
</dbReference>
<dbReference type="GO" id="GO:0016158">
    <property type="term" value="F:inositol hexakisphosphate 3-phosphatase activity"/>
    <property type="evidence" value="ECO:0007669"/>
    <property type="project" value="InterPro"/>
</dbReference>
<dbReference type="Pfam" id="PF13449">
    <property type="entry name" value="Phytase-like"/>
    <property type="match status" value="1"/>
</dbReference>
<reference evidence="3" key="2">
    <citation type="journal article" date="2021" name="Mar. Drugs">
        <title>Genome Reduction and Secondary Metabolism of the Marine Sponge-Associated Cyanobacterium Leptothoe.</title>
        <authorList>
            <person name="Konstantinou D."/>
            <person name="Popin R.V."/>
            <person name="Fewer D.P."/>
            <person name="Sivonen K."/>
            <person name="Gkelis S."/>
        </authorList>
    </citation>
    <scope>NUCLEOTIDE SEQUENCE</scope>
    <source>
        <strain evidence="3">TAU-MAC 1115</strain>
    </source>
</reference>
<dbReference type="Gene3D" id="2.60.40.380">
    <property type="entry name" value="Purple acid phosphatase-like, N-terminal"/>
    <property type="match status" value="1"/>
</dbReference>
<name>A0A947DCK3_9CYAN</name>
<dbReference type="InterPro" id="IPR001343">
    <property type="entry name" value="Hemolysn_Ca-bd"/>
</dbReference>
<dbReference type="SUPFAM" id="SSF50956">
    <property type="entry name" value="Thermostable phytase (3-phytase)"/>
    <property type="match status" value="1"/>
</dbReference>
<dbReference type="PROSITE" id="PS51662">
    <property type="entry name" value="BP_PHYTASE"/>
    <property type="match status" value="1"/>
</dbReference>
<gene>
    <name evidence="3" type="ORF">IXB50_03925</name>
</gene>
<comment type="caution">
    <text evidence="3">The sequence shown here is derived from an EMBL/GenBank/DDBJ whole genome shotgun (WGS) entry which is preliminary data.</text>
</comment>
<dbReference type="RefSeq" id="WP_215607640.1">
    <property type="nucleotide sequence ID" value="NZ_JADOES010000005.1"/>
</dbReference>
<dbReference type="InterPro" id="IPR011042">
    <property type="entry name" value="6-blade_b-propeller_TolB-like"/>
</dbReference>
<organism evidence="3 4">
    <name type="scientific">Leptothoe spongobia TAU-MAC 1115</name>
    <dbReference type="NCBI Taxonomy" id="1967444"/>
    <lineage>
        <taxon>Bacteria</taxon>
        <taxon>Bacillati</taxon>
        <taxon>Cyanobacteriota</taxon>
        <taxon>Cyanophyceae</taxon>
        <taxon>Nodosilineales</taxon>
        <taxon>Cymatolegaceae</taxon>
        <taxon>Leptothoe</taxon>
        <taxon>Leptothoe spongobia</taxon>
    </lineage>
</organism>
<reference evidence="3" key="1">
    <citation type="submission" date="2020-11" db="EMBL/GenBank/DDBJ databases">
        <authorList>
            <person name="Konstantinou D."/>
            <person name="Gkelis S."/>
            <person name="Popin R."/>
            <person name="Fewer D."/>
            <person name="Sivonen K."/>
        </authorList>
    </citation>
    <scope>NUCLEOTIDE SEQUENCE</scope>
    <source>
        <strain evidence="3">TAU-MAC 1115</strain>
    </source>
</reference>
<proteinExistence type="predicted"/>
<dbReference type="SUPFAM" id="SSF51120">
    <property type="entry name" value="beta-Roll"/>
    <property type="match status" value="2"/>
</dbReference>
<evidence type="ECO:0000313" key="3">
    <source>
        <dbReference type="EMBL" id="MBT9314567.1"/>
    </source>
</evidence>
<dbReference type="Gene3D" id="2.120.10.30">
    <property type="entry name" value="TolB, C-terminal domain"/>
    <property type="match status" value="1"/>
</dbReference>
<protein>
    <submittedName>
        <fullName evidence="3">Phytase</fullName>
    </submittedName>
</protein>
<dbReference type="PRINTS" id="PR00313">
    <property type="entry name" value="CABNDNGRPT"/>
</dbReference>
<evidence type="ECO:0000256" key="1">
    <source>
        <dbReference type="SAM" id="MobiDB-lite"/>
    </source>
</evidence>
<dbReference type="InterPro" id="IPR027372">
    <property type="entry name" value="Phytase-like_dom"/>
</dbReference>
<dbReference type="InterPro" id="IPR018511">
    <property type="entry name" value="Hemolysin-typ_Ca-bd_CS"/>
</dbReference>
<dbReference type="InterPro" id="IPR032093">
    <property type="entry name" value="PhoD_N"/>
</dbReference>
<evidence type="ECO:0000313" key="4">
    <source>
        <dbReference type="Proteomes" id="UP000717364"/>
    </source>
</evidence>
<dbReference type="PROSITE" id="PS00330">
    <property type="entry name" value="HEMOLYSIN_CALCIUM"/>
    <property type="match status" value="1"/>
</dbReference>
<dbReference type="Proteomes" id="UP000717364">
    <property type="component" value="Unassembled WGS sequence"/>
</dbReference>
<dbReference type="InterPro" id="IPR038607">
    <property type="entry name" value="PhoD-like_sf"/>
</dbReference>
<feature type="region of interest" description="Disordered" evidence="1">
    <location>
        <begin position="1395"/>
        <end position="1424"/>
    </location>
</feature>
<dbReference type="InterPro" id="IPR003431">
    <property type="entry name" value="B-propeller_Phytase"/>
</dbReference>
<feature type="domain" description="BPP" evidence="2">
    <location>
        <begin position="378"/>
        <end position="776"/>
    </location>
</feature>
<dbReference type="EMBL" id="JADOES010000005">
    <property type="protein sequence ID" value="MBT9314567.1"/>
    <property type="molecule type" value="Genomic_DNA"/>
</dbReference>
<evidence type="ECO:0000259" key="2">
    <source>
        <dbReference type="PROSITE" id="PS51662"/>
    </source>
</evidence>
<dbReference type="InterPro" id="IPR029052">
    <property type="entry name" value="Metallo-depent_PP-like"/>
</dbReference>
<dbReference type="SUPFAM" id="SSF101898">
    <property type="entry name" value="NHL repeat"/>
    <property type="match status" value="1"/>
</dbReference>
<dbReference type="Pfam" id="PF02333">
    <property type="entry name" value="Phytase"/>
    <property type="match status" value="1"/>
</dbReference>